<dbReference type="EMBL" id="VOSM01000001">
    <property type="protein sequence ID" value="TXD39299.1"/>
    <property type="molecule type" value="Genomic_DNA"/>
</dbReference>
<keyword evidence="1" id="KW-0472">Membrane</keyword>
<feature type="transmembrane region" description="Helical" evidence="1">
    <location>
        <begin position="124"/>
        <end position="149"/>
    </location>
</feature>
<gene>
    <name evidence="2" type="ORF">FRC98_02550</name>
</gene>
<comment type="caution">
    <text evidence="2">The sequence shown here is derived from an EMBL/GenBank/DDBJ whole genome shotgun (WGS) entry which is preliminary data.</text>
</comment>
<evidence type="ECO:0000313" key="2">
    <source>
        <dbReference type="EMBL" id="TXD39299.1"/>
    </source>
</evidence>
<reference evidence="2 3" key="1">
    <citation type="submission" date="2019-08" db="EMBL/GenBank/DDBJ databases">
        <title>Bradymonadales sp. TMQ4.</title>
        <authorList>
            <person name="Liang Q."/>
        </authorList>
    </citation>
    <scope>NUCLEOTIDE SEQUENCE [LARGE SCALE GENOMIC DNA]</scope>
    <source>
        <strain evidence="2 3">TMQ4</strain>
    </source>
</reference>
<feature type="transmembrane region" description="Helical" evidence="1">
    <location>
        <begin position="65"/>
        <end position="85"/>
    </location>
</feature>
<evidence type="ECO:0000256" key="1">
    <source>
        <dbReference type="SAM" id="Phobius"/>
    </source>
</evidence>
<name>A0A5C6XPH9_9DELT</name>
<dbReference type="InterPro" id="IPR018750">
    <property type="entry name" value="DUF2306_membrane"/>
</dbReference>
<feature type="transmembrane region" description="Helical" evidence="1">
    <location>
        <begin position="161"/>
        <end position="181"/>
    </location>
</feature>
<protein>
    <submittedName>
        <fullName evidence="2">DUF2306 domain-containing protein</fullName>
    </submittedName>
</protein>
<dbReference type="Proteomes" id="UP000321412">
    <property type="component" value="Unassembled WGS sequence"/>
</dbReference>
<evidence type="ECO:0000313" key="3">
    <source>
        <dbReference type="Proteomes" id="UP000321412"/>
    </source>
</evidence>
<feature type="transmembrane region" description="Helical" evidence="1">
    <location>
        <begin position="20"/>
        <end position="45"/>
    </location>
</feature>
<sequence>MRMADPRSPQDSFELYQRVVWFFTTVVAFVTASSVIYILVSHGFLTRSEPLSSEVFAGQHRLNNLILGIHILTALPPLMLGPFNFIRRYLRTRYHRWSGWVYVVTIFVSSITGFALATANEYGIFAKLGFATLAVVWFFTTWMALKTALGRRFREHREWMLRSYLVTLAVVTVRMLPHPAFLTLDQWYPFITWLCWVPNLILAELYIRATTYKGRLRSDWRARLLARRSTPTH</sequence>
<proteinExistence type="predicted"/>
<organism evidence="2 3">
    <name type="scientific">Lujinxingia vulgaris</name>
    <dbReference type="NCBI Taxonomy" id="2600176"/>
    <lineage>
        <taxon>Bacteria</taxon>
        <taxon>Deltaproteobacteria</taxon>
        <taxon>Bradymonadales</taxon>
        <taxon>Lujinxingiaceae</taxon>
        <taxon>Lujinxingia</taxon>
    </lineage>
</organism>
<dbReference type="AlphaFoldDB" id="A0A5C6XPH9"/>
<dbReference type="OrthoDB" id="8759010at2"/>
<accession>A0A5C6XPH9</accession>
<feature type="transmembrane region" description="Helical" evidence="1">
    <location>
        <begin position="97"/>
        <end position="118"/>
    </location>
</feature>
<keyword evidence="3" id="KW-1185">Reference proteome</keyword>
<keyword evidence="1" id="KW-1133">Transmembrane helix</keyword>
<dbReference type="Pfam" id="PF10067">
    <property type="entry name" value="DUF2306"/>
    <property type="match status" value="1"/>
</dbReference>
<feature type="transmembrane region" description="Helical" evidence="1">
    <location>
        <begin position="187"/>
        <end position="207"/>
    </location>
</feature>
<keyword evidence="1" id="KW-0812">Transmembrane</keyword>